<feature type="domain" description="SH2" evidence="7">
    <location>
        <begin position="101"/>
        <end position="195"/>
    </location>
</feature>
<keyword evidence="3 5" id="KW-0727">SH2 domain</keyword>
<dbReference type="GO" id="GO:0046875">
    <property type="term" value="F:ephrin receptor binding"/>
    <property type="evidence" value="ECO:0007669"/>
    <property type="project" value="TreeGrafter"/>
</dbReference>
<dbReference type="InterPro" id="IPR000980">
    <property type="entry name" value="SH2"/>
</dbReference>
<keyword evidence="4" id="KW-0449">Lipoprotein</keyword>
<dbReference type="GO" id="GO:0048013">
    <property type="term" value="P:ephrin receptor signaling pathway"/>
    <property type="evidence" value="ECO:0007669"/>
    <property type="project" value="TreeGrafter"/>
</dbReference>
<dbReference type="SUPFAM" id="SSF55550">
    <property type="entry name" value="SH2 domain"/>
    <property type="match status" value="1"/>
</dbReference>
<dbReference type="InterPro" id="IPR036028">
    <property type="entry name" value="SH3-like_dom_sf"/>
</dbReference>
<name>A0A8C1RQB4_CYPCA</name>
<dbReference type="GO" id="GO:0016477">
    <property type="term" value="P:cell migration"/>
    <property type="evidence" value="ECO:0007669"/>
    <property type="project" value="TreeGrafter"/>
</dbReference>
<evidence type="ECO:0000256" key="6">
    <source>
        <dbReference type="PROSITE-ProRule" id="PRU00192"/>
    </source>
</evidence>
<keyword evidence="1 6" id="KW-0728">SH3 domain</keyword>
<dbReference type="PRINTS" id="PR00401">
    <property type="entry name" value="SH2DOMAIN"/>
</dbReference>
<dbReference type="FunFam" id="3.30.505.10:FF:000027">
    <property type="entry name" value="Cytoplasmic protein nck1"/>
    <property type="match status" value="1"/>
</dbReference>
<dbReference type="InterPro" id="IPR051184">
    <property type="entry name" value="Tyrosine-phos_adapter"/>
</dbReference>
<reference evidence="9" key="2">
    <citation type="submission" date="2025-09" db="UniProtKB">
        <authorList>
            <consortium name="Ensembl"/>
        </authorList>
    </citation>
    <scope>IDENTIFICATION</scope>
</reference>
<evidence type="ECO:0000256" key="2">
    <source>
        <dbReference type="ARBA" id="ARBA00022553"/>
    </source>
</evidence>
<dbReference type="Gene3D" id="3.30.505.10">
    <property type="entry name" value="SH2 domain"/>
    <property type="match status" value="1"/>
</dbReference>
<dbReference type="PRINTS" id="PR00452">
    <property type="entry name" value="SH3DOMAIN"/>
</dbReference>
<dbReference type="Gene3D" id="2.30.30.40">
    <property type="entry name" value="SH3 Domains"/>
    <property type="match status" value="1"/>
</dbReference>
<evidence type="ECO:0000313" key="9">
    <source>
        <dbReference type="Ensembl" id="ENSCCRP00010118514.1"/>
    </source>
</evidence>
<accession>A0A8C1RQB4</accession>
<dbReference type="SMART" id="SM00326">
    <property type="entry name" value="SH3"/>
    <property type="match status" value="1"/>
</dbReference>
<dbReference type="SUPFAM" id="SSF50044">
    <property type="entry name" value="SH3-domain"/>
    <property type="match status" value="1"/>
</dbReference>
<dbReference type="InterPro" id="IPR001452">
    <property type="entry name" value="SH3_domain"/>
</dbReference>
<dbReference type="GO" id="GO:1902237">
    <property type="term" value="P:positive regulation of endoplasmic reticulum stress-induced intrinsic apoptotic signaling pathway"/>
    <property type="evidence" value="ECO:0007669"/>
    <property type="project" value="TreeGrafter"/>
</dbReference>
<keyword evidence="2" id="KW-0597">Phosphoprotein</keyword>
<dbReference type="GO" id="GO:0030971">
    <property type="term" value="F:receptor tyrosine kinase binding"/>
    <property type="evidence" value="ECO:0007669"/>
    <property type="project" value="TreeGrafter"/>
</dbReference>
<keyword evidence="10" id="KW-1185">Reference proteome</keyword>
<sequence>LGEGHKGHCDRETVQALYHFSSGNVEELNFNKDELMYVLEKPENDPEWWKCRKENGQVGLVPKNYVTVVQKTHRGLGNSGPLSSNYDIKPSMDGKFGGKPWYYGKLTRHQAEMVLNQRGVDGDFLIRDSESTPNDFSISMKAVYKNKHFKVQLKDGLYCIGQRKFSSMEDMVEHYKKAPIFTSEYGDKLYLIKALT</sequence>
<evidence type="ECO:0000256" key="5">
    <source>
        <dbReference type="PROSITE-ProRule" id="PRU00191"/>
    </source>
</evidence>
<evidence type="ECO:0000256" key="3">
    <source>
        <dbReference type="ARBA" id="ARBA00022999"/>
    </source>
</evidence>
<dbReference type="GO" id="GO:0005737">
    <property type="term" value="C:cytoplasm"/>
    <property type="evidence" value="ECO:0007669"/>
    <property type="project" value="TreeGrafter"/>
</dbReference>
<dbReference type="GO" id="GO:0035591">
    <property type="term" value="F:signaling adaptor activity"/>
    <property type="evidence" value="ECO:0007669"/>
    <property type="project" value="TreeGrafter"/>
</dbReference>
<dbReference type="PANTHER" id="PTHR19969">
    <property type="entry name" value="SH2-SH3 ADAPTOR PROTEIN-RELATED"/>
    <property type="match status" value="1"/>
</dbReference>
<reference evidence="9" key="1">
    <citation type="submission" date="2025-08" db="UniProtKB">
        <authorList>
            <consortium name="Ensembl"/>
        </authorList>
    </citation>
    <scope>IDENTIFICATION</scope>
</reference>
<protein>
    <submittedName>
        <fullName evidence="9">NCK adaptor protein 1a</fullName>
    </submittedName>
</protein>
<evidence type="ECO:0000259" key="7">
    <source>
        <dbReference type="PROSITE" id="PS50001"/>
    </source>
</evidence>
<dbReference type="InterPro" id="IPR036860">
    <property type="entry name" value="SH2_dom_sf"/>
</dbReference>
<dbReference type="PANTHER" id="PTHR19969:SF16">
    <property type="entry name" value="CYTOPLASMIC PROTEIN NCK1"/>
    <property type="match status" value="1"/>
</dbReference>
<dbReference type="PROSITE" id="PS50001">
    <property type="entry name" value="SH2"/>
    <property type="match status" value="1"/>
</dbReference>
<evidence type="ECO:0000259" key="8">
    <source>
        <dbReference type="PROSITE" id="PS50002"/>
    </source>
</evidence>
<feature type="domain" description="SH3" evidence="8">
    <location>
        <begin position="9"/>
        <end position="71"/>
    </location>
</feature>
<evidence type="ECO:0000313" key="10">
    <source>
        <dbReference type="Proteomes" id="UP000694427"/>
    </source>
</evidence>
<dbReference type="PROSITE" id="PS50002">
    <property type="entry name" value="SH3"/>
    <property type="match status" value="1"/>
</dbReference>
<dbReference type="Pfam" id="PF14604">
    <property type="entry name" value="SH3_9"/>
    <property type="match status" value="1"/>
</dbReference>
<evidence type="ECO:0000256" key="1">
    <source>
        <dbReference type="ARBA" id="ARBA00022443"/>
    </source>
</evidence>
<dbReference type="Proteomes" id="UP000694427">
    <property type="component" value="Unplaced"/>
</dbReference>
<dbReference type="GO" id="GO:0036493">
    <property type="term" value="P:positive regulation of translation in response to endoplasmic reticulum stress"/>
    <property type="evidence" value="ECO:0007669"/>
    <property type="project" value="TreeGrafter"/>
</dbReference>
<dbReference type="AlphaFoldDB" id="A0A8C1RQB4"/>
<dbReference type="SMART" id="SM00252">
    <property type="entry name" value="SH2"/>
    <property type="match status" value="1"/>
</dbReference>
<dbReference type="GO" id="GO:1903898">
    <property type="term" value="P:negative regulation of PERK-mediated unfolded protein response"/>
    <property type="evidence" value="ECO:0007669"/>
    <property type="project" value="TreeGrafter"/>
</dbReference>
<organism evidence="9 10">
    <name type="scientific">Cyprinus carpio</name>
    <name type="common">Common carp</name>
    <dbReference type="NCBI Taxonomy" id="7962"/>
    <lineage>
        <taxon>Eukaryota</taxon>
        <taxon>Metazoa</taxon>
        <taxon>Chordata</taxon>
        <taxon>Craniata</taxon>
        <taxon>Vertebrata</taxon>
        <taxon>Euteleostomi</taxon>
        <taxon>Actinopterygii</taxon>
        <taxon>Neopterygii</taxon>
        <taxon>Teleostei</taxon>
        <taxon>Ostariophysi</taxon>
        <taxon>Cypriniformes</taxon>
        <taxon>Cyprinidae</taxon>
        <taxon>Cyprininae</taxon>
        <taxon>Cyprinus</taxon>
    </lineage>
</organism>
<dbReference type="Ensembl" id="ENSCCRT00010131664.1">
    <property type="protein sequence ID" value="ENSCCRP00010118514.1"/>
    <property type="gene ID" value="ENSCCRG00010051909.1"/>
</dbReference>
<evidence type="ECO:0000256" key="4">
    <source>
        <dbReference type="ARBA" id="ARBA00023288"/>
    </source>
</evidence>
<dbReference type="FunFam" id="2.30.30.40:FF:000110">
    <property type="entry name" value="Cytoplasmic protein"/>
    <property type="match status" value="1"/>
</dbReference>
<proteinExistence type="predicted"/>
<dbReference type="Pfam" id="PF00017">
    <property type="entry name" value="SH2"/>
    <property type="match status" value="1"/>
</dbReference>